<organism evidence="1 2">
    <name type="scientific">Oxalicibacterium solurbis</name>
    <dbReference type="NCBI Taxonomy" id="69280"/>
    <lineage>
        <taxon>Bacteria</taxon>
        <taxon>Pseudomonadati</taxon>
        <taxon>Pseudomonadota</taxon>
        <taxon>Betaproteobacteria</taxon>
        <taxon>Burkholderiales</taxon>
        <taxon>Oxalobacteraceae</taxon>
        <taxon>Oxalicibacterium</taxon>
    </lineage>
</organism>
<reference evidence="1" key="1">
    <citation type="journal article" date="2014" name="Int. J. Syst. Evol. Microbiol.">
        <title>Complete genome sequence of Corynebacterium casei LMG S-19264T (=DSM 44701T), isolated from a smear-ripened cheese.</title>
        <authorList>
            <consortium name="US DOE Joint Genome Institute (JGI-PGF)"/>
            <person name="Walter F."/>
            <person name="Albersmeier A."/>
            <person name="Kalinowski J."/>
            <person name="Ruckert C."/>
        </authorList>
    </citation>
    <scope>NUCLEOTIDE SEQUENCE</scope>
    <source>
        <strain evidence="1">CCM 7664</strain>
    </source>
</reference>
<evidence type="ECO:0000313" key="1">
    <source>
        <dbReference type="EMBL" id="GGI53528.1"/>
    </source>
</evidence>
<dbReference type="InterPro" id="IPR013433">
    <property type="entry name" value="PHA_gran_rgn"/>
</dbReference>
<dbReference type="RefSeq" id="WP_188419574.1">
    <property type="nucleotide sequence ID" value="NZ_BMDP01000001.1"/>
</dbReference>
<name>A0A8J3B1U6_9BURK</name>
<dbReference type="AlphaFoldDB" id="A0A8J3B1U6"/>
<accession>A0A8J3B1U6</accession>
<evidence type="ECO:0008006" key="3">
    <source>
        <dbReference type="Google" id="ProtNLM"/>
    </source>
</evidence>
<sequence length="94" mass="10563">MADISIRREHGLSLQQAKEAAQQIADRMADEFQMATEWCGDVLSFRRSGVAGTLVLQERAVQIDVTLDFLFKAFSSTLEEKIVRNLDKVFGARS</sequence>
<proteinExistence type="predicted"/>
<dbReference type="Pfam" id="PF09650">
    <property type="entry name" value="PHA_gran_rgn"/>
    <property type="match status" value="1"/>
</dbReference>
<gene>
    <name evidence="1" type="ORF">GCM10011430_07020</name>
</gene>
<evidence type="ECO:0000313" key="2">
    <source>
        <dbReference type="Proteomes" id="UP000627205"/>
    </source>
</evidence>
<protein>
    <recommendedName>
        <fullName evidence="3">Polyhydroxyalkanoic acid system protein</fullName>
    </recommendedName>
</protein>
<dbReference type="EMBL" id="BMDP01000001">
    <property type="protein sequence ID" value="GGI53528.1"/>
    <property type="molecule type" value="Genomic_DNA"/>
</dbReference>
<keyword evidence="2" id="KW-1185">Reference proteome</keyword>
<dbReference type="Proteomes" id="UP000627205">
    <property type="component" value="Unassembled WGS sequence"/>
</dbReference>
<comment type="caution">
    <text evidence="1">The sequence shown here is derived from an EMBL/GenBank/DDBJ whole genome shotgun (WGS) entry which is preliminary data.</text>
</comment>
<dbReference type="NCBIfam" id="TIGR02610">
    <property type="entry name" value="PHA_gran_rgn"/>
    <property type="match status" value="1"/>
</dbReference>
<reference evidence="1" key="2">
    <citation type="submission" date="2020-09" db="EMBL/GenBank/DDBJ databases">
        <authorList>
            <person name="Sun Q."/>
            <person name="Sedlacek I."/>
        </authorList>
    </citation>
    <scope>NUCLEOTIDE SEQUENCE</scope>
    <source>
        <strain evidence="1">CCM 7664</strain>
    </source>
</reference>